<dbReference type="Proteomes" id="UP000013307">
    <property type="component" value="Chromosome"/>
</dbReference>
<dbReference type="PANTHER" id="PTHR39556:SF1">
    <property type="entry name" value="PROTEIN, PUTATIVE-RELATED"/>
    <property type="match status" value="1"/>
</dbReference>
<keyword evidence="1" id="KW-1133">Transmembrane helix</keyword>
<feature type="transmembrane region" description="Helical" evidence="1">
    <location>
        <begin position="290"/>
        <end position="307"/>
    </location>
</feature>
<feature type="transmembrane region" description="Helical" evidence="1">
    <location>
        <begin position="371"/>
        <end position="392"/>
    </location>
</feature>
<feature type="transmembrane region" description="Helical" evidence="1">
    <location>
        <begin position="167"/>
        <end position="187"/>
    </location>
</feature>
<feature type="transmembrane region" description="Helical" evidence="1">
    <location>
        <begin position="207"/>
        <end position="239"/>
    </location>
</feature>
<dbReference type="HOGENOM" id="CLU_056143_0_0_2"/>
<dbReference type="EMBL" id="CP005290">
    <property type="protein sequence ID" value="AGK60976.1"/>
    <property type="molecule type" value="Genomic_DNA"/>
</dbReference>
<organism evidence="2 3">
    <name type="scientific">Archaeoglobus sulfaticallidus PM70-1</name>
    <dbReference type="NCBI Taxonomy" id="387631"/>
    <lineage>
        <taxon>Archaea</taxon>
        <taxon>Methanobacteriati</taxon>
        <taxon>Methanobacteriota</taxon>
        <taxon>Archaeoglobi</taxon>
        <taxon>Archaeoglobales</taxon>
        <taxon>Archaeoglobaceae</taxon>
        <taxon>Archaeoglobus</taxon>
    </lineage>
</organism>
<feature type="transmembrane region" description="Helical" evidence="1">
    <location>
        <begin position="142"/>
        <end position="160"/>
    </location>
</feature>
<dbReference type="OrthoDB" id="19102at2157"/>
<dbReference type="InterPro" id="IPR007294">
    <property type="entry name" value="DUF401"/>
</dbReference>
<feature type="transmembrane region" description="Helical" evidence="1">
    <location>
        <begin position="7"/>
        <end position="37"/>
    </location>
</feature>
<evidence type="ECO:0000313" key="3">
    <source>
        <dbReference type="Proteomes" id="UP000013307"/>
    </source>
</evidence>
<keyword evidence="3" id="KW-1185">Reference proteome</keyword>
<evidence type="ECO:0000256" key="1">
    <source>
        <dbReference type="SAM" id="Phobius"/>
    </source>
</evidence>
<feature type="transmembrane region" description="Helical" evidence="1">
    <location>
        <begin position="314"/>
        <end position="333"/>
    </location>
</feature>
<evidence type="ECO:0000313" key="2">
    <source>
        <dbReference type="EMBL" id="AGK60976.1"/>
    </source>
</evidence>
<accession>N0BKF3</accession>
<name>N0BKF3_9EURY</name>
<sequence>MDPSLALFISIAFILVLIRFINISVAILAGSFILGFLTLGLDVFSHIISSVLDSETLRIVTIVVLAFTLGYSMEYLKLFEGLTNSVSRMTGMFSVVLIPLIVGFLPMPGGALISAIMIASLVKEYRLSPERATFINYWFRHLWVAVWPLYPSFVVGVAVLKSSFAEVVMATYPIAILAILSGMAMTFSEKFSIRLRPTMKDFLMLIYSFYPVLLVAVLAIGLKIDFLLTLVIANMVLFIHKRVDWGAIRSIFRRTIDFNIIILIFAVMIYKNLIETTSSAEIFFQHLNEWSVPVPVASFIMSFLIGFSTGVEISYASVALPLLTGFTGVGEIIPENVMLVFGSGFLGVMTSPLHLCLVLTAQYFNARLYGVYRYLIPAVILEAALIWVIYVLL</sequence>
<dbReference type="Pfam" id="PF04165">
    <property type="entry name" value="DUF401"/>
    <property type="match status" value="1"/>
</dbReference>
<feature type="transmembrane region" description="Helical" evidence="1">
    <location>
        <begin position="339"/>
        <end position="359"/>
    </location>
</feature>
<dbReference type="eggNOG" id="arCOG04354">
    <property type="taxonomic scope" value="Archaea"/>
</dbReference>
<protein>
    <recommendedName>
        <fullName evidence="4">DUF401 family protein</fullName>
    </recommendedName>
</protein>
<dbReference type="KEGG" id="ast:Asulf_00972"/>
<dbReference type="PANTHER" id="PTHR39556">
    <property type="entry name" value="PROTEIN, PUTATIVE-RELATED"/>
    <property type="match status" value="1"/>
</dbReference>
<proteinExistence type="predicted"/>
<feature type="transmembrane region" description="Helical" evidence="1">
    <location>
        <begin position="57"/>
        <end position="76"/>
    </location>
</feature>
<keyword evidence="1" id="KW-0812">Transmembrane</keyword>
<reference evidence="2 3" key="1">
    <citation type="journal article" date="2013" name="Genome Announc.">
        <title>Complete Genome Sequence of the Thermophilic and Facultatively Chemolithoautotrophic Sulfate Reducer Archaeoglobus sulfaticallidus Strain PM70-1T.</title>
        <authorList>
            <person name="Stokke R."/>
            <person name="Hocking W.P."/>
            <person name="Steinsbu B.O."/>
            <person name="Steen I.H."/>
        </authorList>
    </citation>
    <scope>NUCLEOTIDE SEQUENCE [LARGE SCALE GENOMIC DNA]</scope>
    <source>
        <strain evidence="2">PM70-1</strain>
    </source>
</reference>
<gene>
    <name evidence="2" type="ORF">Asulf_00972</name>
</gene>
<dbReference type="STRING" id="387631.Asulf_00972"/>
<feature type="transmembrane region" description="Helical" evidence="1">
    <location>
        <begin position="251"/>
        <end position="270"/>
    </location>
</feature>
<keyword evidence="1" id="KW-0472">Membrane</keyword>
<feature type="transmembrane region" description="Helical" evidence="1">
    <location>
        <begin position="97"/>
        <end position="122"/>
    </location>
</feature>
<evidence type="ECO:0008006" key="4">
    <source>
        <dbReference type="Google" id="ProtNLM"/>
    </source>
</evidence>
<dbReference type="AlphaFoldDB" id="N0BKF3"/>